<sequence>MSQPPTSGPYSGDQQGYGSGGPGYGAGSSGSAADPQGQSWGQQPSYGQQPSGSDPYSQSWGSQPSQTASDPYSQGWSAQSSQSASDPYGYSQQSASDPYAPQQGYGMQSYPAQPYGYAPVLPDHPQSVTVLVLGILSLVLAGVTGPFAWYMGSKARKELRQNPGQYKDGGMLTVGWVLGIVGTAYLALMVAFFVVYVIIIVAILGMGVASY</sequence>
<evidence type="ECO:0000313" key="4">
    <source>
        <dbReference type="Proteomes" id="UP000435304"/>
    </source>
</evidence>
<dbReference type="EMBL" id="WPCU01000009">
    <property type="protein sequence ID" value="MVA76991.1"/>
    <property type="molecule type" value="Genomic_DNA"/>
</dbReference>
<accession>A0A6A9UW95</accession>
<evidence type="ECO:0008006" key="5">
    <source>
        <dbReference type="Google" id="ProtNLM"/>
    </source>
</evidence>
<feature type="compositionally biased region" description="Gly residues" evidence="1">
    <location>
        <begin position="15"/>
        <end position="28"/>
    </location>
</feature>
<feature type="region of interest" description="Disordered" evidence="1">
    <location>
        <begin position="1"/>
        <end position="103"/>
    </location>
</feature>
<feature type="transmembrane region" description="Helical" evidence="2">
    <location>
        <begin position="128"/>
        <end position="150"/>
    </location>
</feature>
<keyword evidence="2" id="KW-0472">Membrane</keyword>
<organism evidence="3 4">
    <name type="scientific">Auraticoccus cholistanensis</name>
    <dbReference type="NCBI Taxonomy" id="2656650"/>
    <lineage>
        <taxon>Bacteria</taxon>
        <taxon>Bacillati</taxon>
        <taxon>Actinomycetota</taxon>
        <taxon>Actinomycetes</taxon>
        <taxon>Propionibacteriales</taxon>
        <taxon>Propionibacteriaceae</taxon>
        <taxon>Auraticoccus</taxon>
    </lineage>
</organism>
<evidence type="ECO:0000313" key="3">
    <source>
        <dbReference type="EMBL" id="MVA76991.1"/>
    </source>
</evidence>
<comment type="caution">
    <text evidence="3">The sequence shown here is derived from an EMBL/GenBank/DDBJ whole genome shotgun (WGS) entry which is preliminary data.</text>
</comment>
<proteinExistence type="predicted"/>
<dbReference type="RefSeq" id="WP_156610976.1">
    <property type="nucleotide sequence ID" value="NZ_WPCU01000009.1"/>
</dbReference>
<keyword evidence="2" id="KW-0812">Transmembrane</keyword>
<gene>
    <name evidence="3" type="ORF">GC722_13295</name>
</gene>
<reference evidence="3 4" key="1">
    <citation type="submission" date="2019-12" db="EMBL/GenBank/DDBJ databases">
        <title>Auraticoccus cholistani sp. nov., an actinomycete isolated from soil of Cholistan desert.</title>
        <authorList>
            <person name="Cheema M.T."/>
        </authorList>
    </citation>
    <scope>NUCLEOTIDE SEQUENCE [LARGE SCALE GENOMIC DNA]</scope>
    <source>
        <strain evidence="3 4">F435</strain>
    </source>
</reference>
<evidence type="ECO:0000256" key="2">
    <source>
        <dbReference type="SAM" id="Phobius"/>
    </source>
</evidence>
<keyword evidence="4" id="KW-1185">Reference proteome</keyword>
<feature type="transmembrane region" description="Helical" evidence="2">
    <location>
        <begin position="171"/>
        <end position="204"/>
    </location>
</feature>
<feature type="compositionally biased region" description="Low complexity" evidence="1">
    <location>
        <begin position="29"/>
        <end position="55"/>
    </location>
</feature>
<dbReference type="AlphaFoldDB" id="A0A6A9UW95"/>
<protein>
    <recommendedName>
        <fullName evidence="5">DUF4190 domain-containing protein</fullName>
    </recommendedName>
</protein>
<evidence type="ECO:0000256" key="1">
    <source>
        <dbReference type="SAM" id="MobiDB-lite"/>
    </source>
</evidence>
<dbReference type="Proteomes" id="UP000435304">
    <property type="component" value="Unassembled WGS sequence"/>
</dbReference>
<name>A0A6A9UW95_9ACTN</name>
<keyword evidence="2" id="KW-1133">Transmembrane helix</keyword>
<feature type="compositionally biased region" description="Polar residues" evidence="1">
    <location>
        <begin position="56"/>
        <end position="76"/>
    </location>
</feature>